<evidence type="ECO:0000256" key="1">
    <source>
        <dbReference type="ARBA" id="ARBA00006538"/>
    </source>
</evidence>
<keyword evidence="5" id="KW-0413">Isomerase</keyword>
<evidence type="ECO:0000259" key="3">
    <source>
        <dbReference type="Pfam" id="PF13622"/>
    </source>
</evidence>
<dbReference type="InterPro" id="IPR049449">
    <property type="entry name" value="TesB_ACOT8-like_N"/>
</dbReference>
<dbReference type="PANTHER" id="PTHR11066">
    <property type="entry name" value="ACYL-COA THIOESTERASE"/>
    <property type="match status" value="1"/>
</dbReference>
<dbReference type="InterPro" id="IPR029069">
    <property type="entry name" value="HotDog_dom_sf"/>
</dbReference>
<evidence type="ECO:0000259" key="4">
    <source>
        <dbReference type="Pfam" id="PF20789"/>
    </source>
</evidence>
<dbReference type="InterPro" id="IPR049450">
    <property type="entry name" value="ACOT8-like_C"/>
</dbReference>
<keyword evidence="6" id="KW-1185">Reference proteome</keyword>
<reference evidence="5 6" key="1">
    <citation type="submission" date="2015-03" db="EMBL/GenBank/DDBJ databases">
        <title>Genomics and transcriptomics of the oil-accumulating basidiomycete yeast T. oleaginosus allow insights into substrate utilization and the diverse evolutionary trajectories of mating systems in fungi.</title>
        <authorList>
            <consortium name="DOE Joint Genome Institute"/>
            <person name="Kourist R."/>
            <person name="Kracht O."/>
            <person name="Bracharz F."/>
            <person name="Lipzen A."/>
            <person name="Nolan M."/>
            <person name="Ohm R."/>
            <person name="Grigoriev I."/>
            <person name="Sun S."/>
            <person name="Heitman J."/>
            <person name="Bruck T."/>
            <person name="Nowrousian M."/>
        </authorList>
    </citation>
    <scope>NUCLEOTIDE SEQUENCE [LARGE SCALE GENOMIC DNA]</scope>
    <source>
        <strain evidence="5 6">IBC0246</strain>
    </source>
</reference>
<gene>
    <name evidence="5" type="ORF">CC85DRAFT_273753</name>
</gene>
<dbReference type="GO" id="GO:0009062">
    <property type="term" value="P:fatty acid catabolic process"/>
    <property type="evidence" value="ECO:0007669"/>
    <property type="project" value="TreeGrafter"/>
</dbReference>
<dbReference type="Pfam" id="PF20789">
    <property type="entry name" value="4HBT_3C"/>
    <property type="match status" value="1"/>
</dbReference>
<name>A0A0J0XNV7_9TREE</name>
<dbReference type="InterPro" id="IPR003703">
    <property type="entry name" value="Acyl_CoA_thio"/>
</dbReference>
<dbReference type="SUPFAM" id="SSF54637">
    <property type="entry name" value="Thioesterase/thiol ester dehydrase-isomerase"/>
    <property type="match status" value="2"/>
</dbReference>
<feature type="domain" description="Acyl-CoA thioesterase-like N-terminal HotDog" evidence="3">
    <location>
        <begin position="26"/>
        <end position="107"/>
    </location>
</feature>
<evidence type="ECO:0000313" key="5">
    <source>
        <dbReference type="EMBL" id="KLT42821.1"/>
    </source>
</evidence>
<organism evidence="5 6">
    <name type="scientific">Cutaneotrichosporon oleaginosum</name>
    <dbReference type="NCBI Taxonomy" id="879819"/>
    <lineage>
        <taxon>Eukaryota</taxon>
        <taxon>Fungi</taxon>
        <taxon>Dikarya</taxon>
        <taxon>Basidiomycota</taxon>
        <taxon>Agaricomycotina</taxon>
        <taxon>Tremellomycetes</taxon>
        <taxon>Trichosporonales</taxon>
        <taxon>Trichosporonaceae</taxon>
        <taxon>Cutaneotrichosporon</taxon>
    </lineage>
</organism>
<evidence type="ECO:0000313" key="6">
    <source>
        <dbReference type="Proteomes" id="UP000053611"/>
    </source>
</evidence>
<proteinExistence type="inferred from homology"/>
<dbReference type="InterPro" id="IPR042171">
    <property type="entry name" value="Acyl-CoA_hotdog"/>
</dbReference>
<dbReference type="Proteomes" id="UP000053611">
    <property type="component" value="Unassembled WGS sequence"/>
</dbReference>
<keyword evidence="2" id="KW-0378">Hydrolase</keyword>
<dbReference type="Pfam" id="PF13622">
    <property type="entry name" value="4HBT_3"/>
    <property type="match status" value="1"/>
</dbReference>
<protein>
    <submittedName>
        <fullName evidence="5">Thioesterase/thiol ester dehydrase-isomerase</fullName>
    </submittedName>
</protein>
<dbReference type="CDD" id="cd03445">
    <property type="entry name" value="Thioesterase_II_repeat2"/>
    <property type="match status" value="1"/>
</dbReference>
<dbReference type="GO" id="GO:0016853">
    <property type="term" value="F:isomerase activity"/>
    <property type="evidence" value="ECO:0007669"/>
    <property type="project" value="UniProtKB-KW"/>
</dbReference>
<comment type="similarity">
    <text evidence="1">Belongs to the C/M/P thioester hydrolase family.</text>
</comment>
<dbReference type="OrthoDB" id="68328at2759"/>
<sequence length="320" mass="35410">MNDSLEVIPTPSRLLGLECFKAGNLWTPPGNRGVFGGQVIAQALMAAIKTVEGLELHSTHAYFLLPCDSRKSVTYAVERLREGKSYSTRLVHAIQNSETIFTLTASFSRPPDPTGGKRWQRDFPENVRSYEESYEDRWADHINNMTRSSPTATDYERVADTEENKAAFLASNDRVMTAVSGRPQDGPYFSQRAIWLSPHLDGRPMTPNEVRAMIGYMTDSQAIATPGRTIGLSATSNPRLGMVATIDHTIHFYPLPPDYDGSQPLLHIMEAQVVDLASGRGQMVGRVYTQSGVLIATTSQEGVVRARKEGVKPRREAARL</sequence>
<dbReference type="GO" id="GO:0005782">
    <property type="term" value="C:peroxisomal matrix"/>
    <property type="evidence" value="ECO:0007669"/>
    <property type="project" value="UniProtKB-SubCell"/>
</dbReference>
<dbReference type="Gene3D" id="2.40.160.210">
    <property type="entry name" value="Acyl-CoA thioesterase, double hotdog domain"/>
    <property type="match status" value="1"/>
</dbReference>
<dbReference type="AlphaFoldDB" id="A0A0J0XNV7"/>
<dbReference type="GO" id="GO:0047617">
    <property type="term" value="F:fatty acyl-CoA hydrolase activity"/>
    <property type="evidence" value="ECO:0007669"/>
    <property type="project" value="InterPro"/>
</dbReference>
<dbReference type="EMBL" id="KQ087201">
    <property type="protein sequence ID" value="KLT42821.1"/>
    <property type="molecule type" value="Genomic_DNA"/>
</dbReference>
<accession>A0A0J0XNV7</accession>
<dbReference type="PANTHER" id="PTHR11066:SF34">
    <property type="entry name" value="ACYL-COENZYME A THIOESTERASE 8"/>
    <property type="match status" value="1"/>
</dbReference>
<dbReference type="STRING" id="879819.A0A0J0XNV7"/>
<dbReference type="GO" id="GO:0006637">
    <property type="term" value="P:acyl-CoA metabolic process"/>
    <property type="evidence" value="ECO:0007669"/>
    <property type="project" value="InterPro"/>
</dbReference>
<feature type="domain" description="Acyl-CoA thioesterase-like C-terminal" evidence="4">
    <location>
        <begin position="166"/>
        <end position="304"/>
    </location>
</feature>
<evidence type="ECO:0000256" key="2">
    <source>
        <dbReference type="ARBA" id="ARBA00022801"/>
    </source>
</evidence>
<dbReference type="CDD" id="cd03444">
    <property type="entry name" value="Thioesterase_II_repeat1"/>
    <property type="match status" value="1"/>
</dbReference>